<feature type="active site" description="Proton acceptor" evidence="5">
    <location>
        <position position="141"/>
    </location>
</feature>
<accession>Q6MMF0</accession>
<organism evidence="8 9">
    <name type="scientific">Bdellovibrio bacteriovorus (strain ATCC 15356 / DSM 50701 / NCIMB 9529 / HD100)</name>
    <dbReference type="NCBI Taxonomy" id="264462"/>
    <lineage>
        <taxon>Bacteria</taxon>
        <taxon>Pseudomonadati</taxon>
        <taxon>Bdellovibrionota</taxon>
        <taxon>Bdellovibrionia</taxon>
        <taxon>Bdellovibrionales</taxon>
        <taxon>Pseudobdellovibrionaceae</taxon>
        <taxon>Bdellovibrio</taxon>
    </lineage>
</organism>
<feature type="domain" description="PglD N-terminal" evidence="7">
    <location>
        <begin position="7"/>
        <end position="77"/>
    </location>
</feature>
<keyword evidence="4" id="KW-0012">Acyltransferase</keyword>
<dbReference type="PANTHER" id="PTHR43300:SF7">
    <property type="entry name" value="UDP-N-ACETYLBACILLOSAMINE N-ACETYLTRANSFERASE"/>
    <property type="match status" value="1"/>
</dbReference>
<evidence type="ECO:0000256" key="1">
    <source>
        <dbReference type="ARBA" id="ARBA00007274"/>
    </source>
</evidence>
<evidence type="ECO:0000313" key="9">
    <source>
        <dbReference type="Proteomes" id="UP000008080"/>
    </source>
</evidence>
<dbReference type="InterPro" id="IPR011004">
    <property type="entry name" value="Trimer_LpxA-like_sf"/>
</dbReference>
<dbReference type="GO" id="GO:0016746">
    <property type="term" value="F:acyltransferase activity"/>
    <property type="evidence" value="ECO:0007669"/>
    <property type="project" value="UniProtKB-KW"/>
</dbReference>
<evidence type="ECO:0000256" key="5">
    <source>
        <dbReference type="PIRSR" id="PIRSR620019-1"/>
    </source>
</evidence>
<dbReference type="Gene3D" id="3.40.50.20">
    <property type="match status" value="1"/>
</dbReference>
<dbReference type="Pfam" id="PF14602">
    <property type="entry name" value="Hexapep_2"/>
    <property type="match status" value="1"/>
</dbReference>
<dbReference type="InterPro" id="IPR001451">
    <property type="entry name" value="Hexapep"/>
</dbReference>
<feature type="binding site" evidence="6">
    <location>
        <position position="71"/>
    </location>
    <ligand>
        <name>substrate</name>
    </ligand>
</feature>
<evidence type="ECO:0000313" key="8">
    <source>
        <dbReference type="EMBL" id="CAE79554.1"/>
    </source>
</evidence>
<evidence type="ECO:0000256" key="2">
    <source>
        <dbReference type="ARBA" id="ARBA00022679"/>
    </source>
</evidence>
<dbReference type="STRING" id="264462.Bd1684"/>
<evidence type="ECO:0000259" key="7">
    <source>
        <dbReference type="Pfam" id="PF17836"/>
    </source>
</evidence>
<protein>
    <submittedName>
        <fullName evidence="8">Hexapeptide transferase family protein</fullName>
    </submittedName>
</protein>
<evidence type="ECO:0000256" key="3">
    <source>
        <dbReference type="ARBA" id="ARBA00022737"/>
    </source>
</evidence>
<keyword evidence="3" id="KW-0677">Repeat</keyword>
<feature type="site" description="Increases basicity of active site His" evidence="5">
    <location>
        <position position="142"/>
    </location>
</feature>
<keyword evidence="2 8" id="KW-0808">Transferase</keyword>
<dbReference type="InterPro" id="IPR020019">
    <property type="entry name" value="AcTrfase_PglD-like"/>
</dbReference>
<feature type="binding site" evidence="6">
    <location>
        <position position="150"/>
    </location>
    <ligand>
        <name>acetyl-CoA</name>
        <dbReference type="ChEBI" id="CHEBI:57288"/>
    </ligand>
</feature>
<dbReference type="Gene3D" id="2.160.10.10">
    <property type="entry name" value="Hexapeptide repeat proteins"/>
    <property type="match status" value="1"/>
</dbReference>
<keyword evidence="9" id="KW-1185">Reference proteome</keyword>
<comment type="similarity">
    <text evidence="1">Belongs to the transferase hexapeptide repeat family.</text>
</comment>
<dbReference type="RefSeq" id="WP_011164156.1">
    <property type="nucleotide sequence ID" value="NC_005363.1"/>
</dbReference>
<dbReference type="Pfam" id="PF00132">
    <property type="entry name" value="Hexapep"/>
    <property type="match status" value="1"/>
</dbReference>
<dbReference type="EMBL" id="BX842650">
    <property type="protein sequence ID" value="CAE79554.1"/>
    <property type="molecule type" value="Genomic_DNA"/>
</dbReference>
<dbReference type="InterPro" id="IPR041561">
    <property type="entry name" value="PglD_N"/>
</dbReference>
<dbReference type="HOGENOM" id="CLU_081811_2_3_7"/>
<dbReference type="InterPro" id="IPR018357">
    <property type="entry name" value="Hexapep_transf_CS"/>
</dbReference>
<dbReference type="SUPFAM" id="SSF51161">
    <property type="entry name" value="Trimeric LpxA-like enzymes"/>
    <property type="match status" value="1"/>
</dbReference>
<dbReference type="NCBIfam" id="TIGR03570">
    <property type="entry name" value="NeuD_NnaD"/>
    <property type="match status" value="1"/>
</dbReference>
<dbReference type="eggNOG" id="COG0110">
    <property type="taxonomic scope" value="Bacteria"/>
</dbReference>
<dbReference type="GeneID" id="93012667"/>
<dbReference type="AlphaFoldDB" id="Q6MMF0"/>
<dbReference type="Pfam" id="PF17836">
    <property type="entry name" value="PglD_N"/>
    <property type="match status" value="1"/>
</dbReference>
<gene>
    <name evidence="8" type="ordered locus">Bd1684</name>
</gene>
<evidence type="ECO:0000256" key="6">
    <source>
        <dbReference type="PIRSR" id="PIRSR620019-2"/>
    </source>
</evidence>
<dbReference type="InterPro" id="IPR050179">
    <property type="entry name" value="Trans_hexapeptide_repeat"/>
</dbReference>
<reference evidence="8 9" key="1">
    <citation type="journal article" date="2004" name="Science">
        <title>A predator unmasked: life cycle of Bdellovibrio bacteriovorus from a genomic perspective.</title>
        <authorList>
            <person name="Rendulic S."/>
            <person name="Jagtap P."/>
            <person name="Rosinus A."/>
            <person name="Eppinger M."/>
            <person name="Baar C."/>
            <person name="Lanz C."/>
            <person name="Keller H."/>
            <person name="Lambert C."/>
            <person name="Evans K.J."/>
            <person name="Goesmann A."/>
            <person name="Meyer F."/>
            <person name="Sockett R.E."/>
            <person name="Schuster S.C."/>
        </authorList>
    </citation>
    <scope>NUCLEOTIDE SEQUENCE [LARGE SCALE GENOMIC DNA]</scope>
    <source>
        <strain evidence="9">ATCC 15356 / DSM 50701 / NCIMB 9529 / HD100</strain>
    </source>
</reference>
<dbReference type="CDD" id="cd03360">
    <property type="entry name" value="LbH_AT_putative"/>
    <property type="match status" value="1"/>
</dbReference>
<name>Q6MMF0_BDEBA</name>
<dbReference type="PROSITE" id="PS00101">
    <property type="entry name" value="HEXAPEP_TRANSFERASES"/>
    <property type="match status" value="1"/>
</dbReference>
<proteinExistence type="inferred from homology"/>
<dbReference type="PANTHER" id="PTHR43300">
    <property type="entry name" value="ACETYLTRANSFERASE"/>
    <property type="match status" value="1"/>
</dbReference>
<evidence type="ECO:0000256" key="4">
    <source>
        <dbReference type="ARBA" id="ARBA00023315"/>
    </source>
</evidence>
<dbReference type="Proteomes" id="UP000008080">
    <property type="component" value="Chromosome"/>
</dbReference>
<dbReference type="KEGG" id="bba:Bd1684"/>
<sequence length="219" mass="22231">MSVAGTIVLGAGGHSKVVVDTLIASSVVVVGLTDIDLARQGTLVLNIPVIGTDNEILKYATDGIVLALGIGSVRASTLREKVFQKYTSLGYSFPKIVHPSAILSSVVHIGEGVQIMAGCIVQAGVEIGDNSILNTGAQLDHDCIIGKNVHISPGANLSGGVVVEDGAHVGVGATIIQGVRVGARSTVGAGAVVVKDVPPDTIVFGVPAREVKSQVRSSL</sequence>